<organism evidence="1 2">
    <name type="scientific">Actinobacillus ureae ATCC 25976</name>
    <dbReference type="NCBI Taxonomy" id="887324"/>
    <lineage>
        <taxon>Bacteria</taxon>
        <taxon>Pseudomonadati</taxon>
        <taxon>Pseudomonadota</taxon>
        <taxon>Gammaproteobacteria</taxon>
        <taxon>Pasteurellales</taxon>
        <taxon>Pasteurellaceae</taxon>
        <taxon>Actinobacillus</taxon>
    </lineage>
</organism>
<evidence type="ECO:0000313" key="1">
    <source>
        <dbReference type="EMBL" id="EFX91550.1"/>
    </source>
</evidence>
<evidence type="ECO:0000313" key="2">
    <source>
        <dbReference type="Proteomes" id="UP000005467"/>
    </source>
</evidence>
<dbReference type="AlphaFoldDB" id="E8KHT3"/>
<accession>E8KHT3</accession>
<protein>
    <submittedName>
        <fullName evidence="1">Uncharacterized protein</fullName>
    </submittedName>
</protein>
<reference evidence="1 2" key="1">
    <citation type="submission" date="2011-01" db="EMBL/GenBank/DDBJ databases">
        <authorList>
            <person name="Muzny D."/>
            <person name="Qin X."/>
            <person name="Deng J."/>
            <person name="Jiang H."/>
            <person name="Liu Y."/>
            <person name="Qu J."/>
            <person name="Song X.-Z."/>
            <person name="Zhang L."/>
            <person name="Thornton R."/>
            <person name="Coyle M."/>
            <person name="Francisco L."/>
            <person name="Jackson L."/>
            <person name="Javaid M."/>
            <person name="Korchina V."/>
            <person name="Kovar C."/>
            <person name="Mata R."/>
            <person name="Mathew T."/>
            <person name="Ngo R."/>
            <person name="Nguyen L."/>
            <person name="Nguyen N."/>
            <person name="Okwuonu G."/>
            <person name="Ongeri F."/>
            <person name="Pham C."/>
            <person name="Simmons D."/>
            <person name="Wilczek-Boney K."/>
            <person name="Hale W."/>
            <person name="Jakkamsetti A."/>
            <person name="Pham P."/>
            <person name="Ruth R."/>
            <person name="San Lucas F."/>
            <person name="Warren J."/>
            <person name="Zhang J."/>
            <person name="Zhao Z."/>
            <person name="Zhou C."/>
            <person name="Zhu D."/>
            <person name="Lee S."/>
            <person name="Bess C."/>
            <person name="Blankenburg K."/>
            <person name="Forbes L."/>
            <person name="Fu Q."/>
            <person name="Gubbala S."/>
            <person name="Hirani K."/>
            <person name="Jayaseelan J.C."/>
            <person name="Lara F."/>
            <person name="Munidasa M."/>
            <person name="Palculict T."/>
            <person name="Patil S."/>
            <person name="Pu L.-L."/>
            <person name="Saada N."/>
            <person name="Tang L."/>
            <person name="Weissenberger G."/>
            <person name="Zhu Y."/>
            <person name="Hemphill L."/>
            <person name="Shang Y."/>
            <person name="Youmans B."/>
            <person name="Ayvaz T."/>
            <person name="Ross M."/>
            <person name="Santibanez J."/>
            <person name="Aqrawi P."/>
            <person name="Gross S."/>
            <person name="Joshi V."/>
            <person name="Fowler G."/>
            <person name="Nazareth L."/>
            <person name="Reid J."/>
            <person name="Worley K."/>
            <person name="Petrosino J."/>
            <person name="Highlander S."/>
            <person name="Gibbs R."/>
        </authorList>
    </citation>
    <scope>NUCLEOTIDE SEQUENCE [LARGE SCALE GENOMIC DNA]</scope>
    <source>
        <strain evidence="1 2">ATCC 25976</strain>
    </source>
</reference>
<dbReference type="EMBL" id="AEVG01000099">
    <property type="protein sequence ID" value="EFX91550.1"/>
    <property type="molecule type" value="Genomic_DNA"/>
</dbReference>
<dbReference type="Proteomes" id="UP000005467">
    <property type="component" value="Unassembled WGS sequence"/>
</dbReference>
<comment type="caution">
    <text evidence="1">The sequence shown here is derived from an EMBL/GenBank/DDBJ whole genome shotgun (WGS) entry which is preliminary data.</text>
</comment>
<name>E8KHT3_9PAST</name>
<keyword evidence="2" id="KW-1185">Reference proteome</keyword>
<sequence length="162" mass="19735">MNWHCHTPKGHFHVSFQDKEYQGLCYAEMLEMNFAPWELAVSELYWGRFLSENHTIIWKEWRGKQSFKQLIWNGKQYSDFEIQKEGILLQSENMFLRFQMSTILKNEPIGNMVAKIPLLRYFLPKRFLRTRIIKWKRETKLLINQNVQEAGYALYQKVLWRK</sequence>
<dbReference type="HOGENOM" id="CLU_1631855_0_0_6"/>
<proteinExistence type="predicted"/>
<dbReference type="RefSeq" id="WP_005623208.1">
    <property type="nucleotide sequence ID" value="NZ_GL831080.1"/>
</dbReference>
<gene>
    <name evidence="1" type="ORF">HMPREF0027_1400</name>
</gene>